<keyword evidence="5" id="KW-1185">Reference proteome</keyword>
<evidence type="ECO:0000313" key="4">
    <source>
        <dbReference type="EMBL" id="MCU6686561.1"/>
    </source>
</evidence>
<dbReference type="CDD" id="cd06583">
    <property type="entry name" value="PGRP"/>
    <property type="match status" value="1"/>
</dbReference>
<dbReference type="Pfam" id="PF01510">
    <property type="entry name" value="Amidase_2"/>
    <property type="match status" value="1"/>
</dbReference>
<dbReference type="PANTHER" id="PTHR33308:SF10">
    <property type="entry name" value="EXO-GLUCOSAMINIDASE LYTG"/>
    <property type="match status" value="1"/>
</dbReference>
<dbReference type="InterPro" id="IPR051056">
    <property type="entry name" value="Glycosyl_Hydrolase_73"/>
</dbReference>
<sequence>MKLVQSILTKNPCYTAGRKITVKGLMLHSVGCPQPKASVFINSWNSPSYNNACVHGFIDGNDGTVYQTLPWNHRGWHCGSGSKGSGNNTHIGVEMCEPACIKYTSGSNFTCSDKATAKAVAKRTYEAAVELFAMLCKQYNLNPTADGVIISHREGHSRGIASNHGDPEHLWNGLGMGYTMDGFRKAVKAKMNGSGSSGSSTGTSGLQASALKNLSEADVIAKVGPLFTADQKTSGILASVSLAQFILESGYGKSELAQNANNCFGMKKSLSGNTWSGSTWDGTSIYTKKTQEYENGAYMTVTADFRKYPSVEKSIADHSAYLLGAKNGAKLRYDGLKGCTDYKKAVQIIKDGGYATSPTYVENLCSIIEKWKLTQYDVANAGTAEVWYRVRKTWADAASQKGAFHSLANAKKCADENAGYSVFDESGRNIYTGKQAAFQPYLVKVSASDLRIRKGPGIDKAKTGKYTGKGIFTIVEEADGPGASKWGLLKAYQKNRDGWISLDHAQKV</sequence>
<dbReference type="SMART" id="SM00047">
    <property type="entry name" value="LYZ2"/>
    <property type="match status" value="1"/>
</dbReference>
<dbReference type="EMBL" id="JAOQJU010000008">
    <property type="protein sequence ID" value="MCU6686561.1"/>
    <property type="molecule type" value="Genomic_DNA"/>
</dbReference>
<dbReference type="Proteomes" id="UP001652431">
    <property type="component" value="Unassembled WGS sequence"/>
</dbReference>
<name>A0ABT2RME0_9FIRM</name>
<organism evidence="4 5">
    <name type="scientific">Dorea acetigenes</name>
    <dbReference type="NCBI Taxonomy" id="2981787"/>
    <lineage>
        <taxon>Bacteria</taxon>
        <taxon>Bacillati</taxon>
        <taxon>Bacillota</taxon>
        <taxon>Clostridia</taxon>
        <taxon>Lachnospirales</taxon>
        <taxon>Lachnospiraceae</taxon>
        <taxon>Dorea</taxon>
    </lineage>
</organism>
<comment type="caution">
    <text evidence="4">The sequence shown here is derived from an EMBL/GenBank/DDBJ whole genome shotgun (WGS) entry which is preliminary data.</text>
</comment>
<evidence type="ECO:0000313" key="5">
    <source>
        <dbReference type="Proteomes" id="UP001652431"/>
    </source>
</evidence>
<dbReference type="Gene3D" id="3.40.80.10">
    <property type="entry name" value="Peptidoglycan recognition protein-like"/>
    <property type="match status" value="1"/>
</dbReference>
<dbReference type="Gene3D" id="4.10.80.30">
    <property type="entry name" value="DNA polymerase, domain 6"/>
    <property type="match status" value="1"/>
</dbReference>
<dbReference type="RefSeq" id="WP_158369685.1">
    <property type="nucleotide sequence ID" value="NZ_JAOQJU010000008.1"/>
</dbReference>
<reference evidence="4 5" key="1">
    <citation type="journal article" date="2021" name="ISME Commun">
        <title>Automated analysis of genomic sequences facilitates high-throughput and comprehensive description of bacteria.</title>
        <authorList>
            <person name="Hitch T.C.A."/>
        </authorList>
    </citation>
    <scope>NUCLEOTIDE SEQUENCE [LARGE SCALE GENOMIC DNA]</scope>
    <source>
        <strain evidence="4 5">Sanger_03</strain>
    </source>
</reference>
<evidence type="ECO:0000256" key="1">
    <source>
        <dbReference type="ARBA" id="ARBA00022801"/>
    </source>
</evidence>
<feature type="domain" description="Mannosyl-glycoprotein endo-beta-N-acetylglucosamidase-like" evidence="2">
    <location>
        <begin position="212"/>
        <end position="377"/>
    </location>
</feature>
<accession>A0ABT2RME0</accession>
<dbReference type="InterPro" id="IPR002901">
    <property type="entry name" value="MGlyc_endo_b_GlcNAc-like_dom"/>
</dbReference>
<keyword evidence="1" id="KW-0378">Hydrolase</keyword>
<dbReference type="Pfam" id="PF01832">
    <property type="entry name" value="Glucosaminidase"/>
    <property type="match status" value="1"/>
</dbReference>
<dbReference type="SUPFAM" id="SSF55846">
    <property type="entry name" value="N-acetylmuramoyl-L-alanine amidase-like"/>
    <property type="match status" value="1"/>
</dbReference>
<feature type="domain" description="N-acetylmuramoyl-L-alanine amidase" evidence="3">
    <location>
        <begin position="11"/>
        <end position="168"/>
    </location>
</feature>
<evidence type="ECO:0000259" key="3">
    <source>
        <dbReference type="SMART" id="SM00644"/>
    </source>
</evidence>
<dbReference type="InterPro" id="IPR002502">
    <property type="entry name" value="Amidase_domain"/>
</dbReference>
<dbReference type="PANTHER" id="PTHR33308">
    <property type="entry name" value="PEPTIDOGLYCAN HYDROLASE FLGJ"/>
    <property type="match status" value="1"/>
</dbReference>
<gene>
    <name evidence="4" type="ORF">OCV99_08365</name>
</gene>
<evidence type="ECO:0000259" key="2">
    <source>
        <dbReference type="SMART" id="SM00047"/>
    </source>
</evidence>
<proteinExistence type="predicted"/>
<dbReference type="Gene3D" id="1.10.530.10">
    <property type="match status" value="1"/>
</dbReference>
<protein>
    <submittedName>
        <fullName evidence="4">Glucosaminidase domain-containing protein</fullName>
    </submittedName>
</protein>
<dbReference type="InterPro" id="IPR036505">
    <property type="entry name" value="Amidase/PGRP_sf"/>
</dbReference>
<dbReference type="SMART" id="SM00644">
    <property type="entry name" value="Ami_2"/>
    <property type="match status" value="1"/>
</dbReference>